<dbReference type="GO" id="GO:0006281">
    <property type="term" value="P:DNA repair"/>
    <property type="evidence" value="ECO:0007669"/>
    <property type="project" value="UniProtKB-ARBA"/>
</dbReference>
<feature type="domain" description="XPG-I" evidence="2">
    <location>
        <begin position="116"/>
        <end position="187"/>
    </location>
</feature>
<feature type="region of interest" description="Disordered" evidence="1">
    <location>
        <begin position="455"/>
        <end position="553"/>
    </location>
</feature>
<dbReference type="GO" id="GO:0017108">
    <property type="term" value="F:5'-flap endonuclease activity"/>
    <property type="evidence" value="ECO:0007669"/>
    <property type="project" value="TreeGrafter"/>
</dbReference>
<dbReference type="GeneID" id="54423860"/>
<feature type="region of interest" description="Disordered" evidence="1">
    <location>
        <begin position="174"/>
        <end position="210"/>
    </location>
</feature>
<dbReference type="Proteomes" id="UP000504638">
    <property type="component" value="Unplaced"/>
</dbReference>
<evidence type="ECO:0000313" key="4">
    <source>
        <dbReference type="Proteomes" id="UP000504638"/>
    </source>
</evidence>
<dbReference type="AlphaFoldDB" id="A0A6G1FYB3"/>
<dbReference type="InterPro" id="IPR006084">
    <property type="entry name" value="XPG/Rad2"/>
</dbReference>
<feature type="compositionally biased region" description="Low complexity" evidence="1">
    <location>
        <begin position="525"/>
        <end position="539"/>
    </location>
</feature>
<dbReference type="Gene3D" id="3.40.50.1010">
    <property type="entry name" value="5'-nuclease"/>
    <property type="match status" value="2"/>
</dbReference>
<name>A0A6G1FYB3_9PEZI</name>
<dbReference type="PANTHER" id="PTHR11081:SF62">
    <property type="entry name" value="XPG-I DOMAIN-CONTAINING PROTEIN"/>
    <property type="match status" value="1"/>
</dbReference>
<evidence type="ECO:0000313" key="3">
    <source>
        <dbReference type="EMBL" id="KAF1810855.1"/>
    </source>
</evidence>
<feature type="region of interest" description="Disordered" evidence="1">
    <location>
        <begin position="416"/>
        <end position="439"/>
    </location>
</feature>
<reference evidence="3 5" key="1">
    <citation type="submission" date="2020-01" db="EMBL/GenBank/DDBJ databases">
        <authorList>
            <consortium name="DOE Joint Genome Institute"/>
            <person name="Haridas S."/>
            <person name="Albert R."/>
            <person name="Binder M."/>
            <person name="Bloem J."/>
            <person name="Labutti K."/>
            <person name="Salamov A."/>
            <person name="Andreopoulos B."/>
            <person name="Baker S.E."/>
            <person name="Barry K."/>
            <person name="Bills G."/>
            <person name="Bluhm B.H."/>
            <person name="Cannon C."/>
            <person name="Castanera R."/>
            <person name="Culley D.E."/>
            <person name="Daum C."/>
            <person name="Ezra D."/>
            <person name="Gonzalez J.B."/>
            <person name="Henrissat B."/>
            <person name="Kuo A."/>
            <person name="Liang C."/>
            <person name="Lipzen A."/>
            <person name="Lutzoni F."/>
            <person name="Magnuson J."/>
            <person name="Mondo S."/>
            <person name="Nolan M."/>
            <person name="Ohm R."/>
            <person name="Pangilinan J."/>
            <person name="Park H.-J."/>
            <person name="Ramirez L."/>
            <person name="Alfaro M."/>
            <person name="Sun H."/>
            <person name="Tritt A."/>
            <person name="Yoshinaga Y."/>
            <person name="Zwiers L.-H."/>
            <person name="Turgeon B.G."/>
            <person name="Goodwin S.B."/>
            <person name="Spatafora J.W."/>
            <person name="Crous P.W."/>
            <person name="Grigoriev I.V."/>
        </authorList>
    </citation>
    <scope>NUCLEOTIDE SEQUENCE</scope>
    <source>
        <strain evidence="3 5">CBS 781.70</strain>
    </source>
</reference>
<dbReference type="OrthoDB" id="2959108at2759"/>
<dbReference type="InterPro" id="IPR029060">
    <property type="entry name" value="PIN-like_dom_sf"/>
</dbReference>
<dbReference type="Pfam" id="PF00867">
    <property type="entry name" value="XPG_I"/>
    <property type="match status" value="1"/>
</dbReference>
<accession>A0A6G1FYB3</accession>
<protein>
    <submittedName>
        <fullName evidence="3 5">PIN domain-like protein</fullName>
    </submittedName>
</protein>
<sequence length="553" mass="61899">MGIPGLWDVLGGGQIVSLAEYSANHFQKTGKPLRIAIDEPTFRFRNLTPAQVKTIKDKVPAANPIEKAILDIVFRLLRWNIECVFVFDGPSRPWKRGRPSGMPHYEEQRLLKELLRYMRVPICEAPGEAEAECAALQSTGIVDAVWTDDGDAFMFGCTTLIRFCKEVDVKTGKEVKRRKNQGRDEELDNAEGAGAHNASKGKASQGKSRTHVRIYTQEDLQKGGLDRAGVTAFAVLSGADYDTKGITDCGPRKALQAARAGLGASLVQCPLTQLHMWRKEVVDFFPGLRVELDWPNSRHVGHYRNPKVGSAEDHARVGAYLDGMLKKRFDLEALRRFLAGRFNLWTKGFMENICPIILTRSLVQTEPDQRAANRVFNITIKRRRKVNGEYPQSAEIKVTYSPLSVMPSINLKQKWERASDSTMAQKKFEEENNRDHTQPLECELLDRVLRHGLPADIFEQPEKPKQSRKRKSVDGEGSEEPANKPKRGRPPKKSPAPTTDTVPSEPALFSTPRGETREETVSRGPPSASAARAPARRPVFIPPPIFHDPFPQG</sequence>
<dbReference type="EMBL" id="ML975164">
    <property type="protein sequence ID" value="KAF1810855.1"/>
    <property type="molecule type" value="Genomic_DNA"/>
</dbReference>
<feature type="compositionally biased region" description="Basic and acidic residues" evidence="1">
    <location>
        <begin position="426"/>
        <end position="439"/>
    </location>
</feature>
<dbReference type="SUPFAM" id="SSF88723">
    <property type="entry name" value="PIN domain-like"/>
    <property type="match status" value="1"/>
</dbReference>
<evidence type="ECO:0000259" key="2">
    <source>
        <dbReference type="SMART" id="SM00484"/>
    </source>
</evidence>
<feature type="compositionally biased region" description="Pro residues" evidence="1">
    <location>
        <begin position="540"/>
        <end position="553"/>
    </location>
</feature>
<reference evidence="5" key="3">
    <citation type="submission" date="2025-04" db="UniProtKB">
        <authorList>
            <consortium name="RefSeq"/>
        </authorList>
    </citation>
    <scope>IDENTIFICATION</scope>
    <source>
        <strain evidence="5">CBS 781.70</strain>
    </source>
</reference>
<evidence type="ECO:0000256" key="1">
    <source>
        <dbReference type="SAM" id="MobiDB-lite"/>
    </source>
</evidence>
<dbReference type="InterPro" id="IPR006086">
    <property type="entry name" value="XPG-I_dom"/>
</dbReference>
<dbReference type="CDD" id="cd09870">
    <property type="entry name" value="PIN_YEN1"/>
    <property type="match status" value="1"/>
</dbReference>
<organism evidence="3">
    <name type="scientific">Eremomyces bilateralis CBS 781.70</name>
    <dbReference type="NCBI Taxonomy" id="1392243"/>
    <lineage>
        <taxon>Eukaryota</taxon>
        <taxon>Fungi</taxon>
        <taxon>Dikarya</taxon>
        <taxon>Ascomycota</taxon>
        <taxon>Pezizomycotina</taxon>
        <taxon>Dothideomycetes</taxon>
        <taxon>Dothideomycetes incertae sedis</taxon>
        <taxon>Eremomycetales</taxon>
        <taxon>Eremomycetaceae</taxon>
        <taxon>Eremomyces</taxon>
    </lineage>
</organism>
<keyword evidence="4" id="KW-1185">Reference proteome</keyword>
<dbReference type="RefSeq" id="XP_033532486.1">
    <property type="nucleotide sequence ID" value="XM_033683290.1"/>
</dbReference>
<dbReference type="PRINTS" id="PR00853">
    <property type="entry name" value="XPGRADSUPER"/>
</dbReference>
<dbReference type="InterPro" id="IPR036279">
    <property type="entry name" value="5-3_exonuclease_C_sf"/>
</dbReference>
<proteinExistence type="predicted"/>
<dbReference type="SUPFAM" id="SSF47807">
    <property type="entry name" value="5' to 3' exonuclease, C-terminal subdomain"/>
    <property type="match status" value="1"/>
</dbReference>
<reference evidence="5" key="2">
    <citation type="submission" date="2020-04" db="EMBL/GenBank/DDBJ databases">
        <authorList>
            <consortium name="NCBI Genome Project"/>
        </authorList>
    </citation>
    <scope>NUCLEOTIDE SEQUENCE</scope>
    <source>
        <strain evidence="5">CBS 781.70</strain>
    </source>
</reference>
<dbReference type="SMART" id="SM00484">
    <property type="entry name" value="XPGI"/>
    <property type="match status" value="1"/>
</dbReference>
<dbReference type="PANTHER" id="PTHR11081">
    <property type="entry name" value="FLAP ENDONUCLEASE FAMILY MEMBER"/>
    <property type="match status" value="1"/>
</dbReference>
<evidence type="ECO:0000313" key="5">
    <source>
        <dbReference type="RefSeq" id="XP_033532486.1"/>
    </source>
</evidence>
<gene>
    <name evidence="3 5" type="ORF">P152DRAFT_86246</name>
</gene>